<keyword evidence="4" id="KW-1185">Reference proteome</keyword>
<dbReference type="SMART" id="SM00854">
    <property type="entry name" value="PGA_cap"/>
    <property type="match status" value="1"/>
</dbReference>
<proteinExistence type="inferred from homology"/>
<protein>
    <submittedName>
        <fullName evidence="3">Poly-gamma-glutamate biosynthesis protein CapA/YwtB (Capsule formation), metallophosphatase superfamily</fullName>
    </submittedName>
</protein>
<dbReference type="Gene3D" id="3.60.21.10">
    <property type="match status" value="1"/>
</dbReference>
<dbReference type="PANTHER" id="PTHR33393:SF11">
    <property type="entry name" value="POLYGLUTAMINE SYNTHESIS ACCESSORY PROTEIN RV0574C-RELATED"/>
    <property type="match status" value="1"/>
</dbReference>
<dbReference type="CDD" id="cd07381">
    <property type="entry name" value="MPP_CapA"/>
    <property type="match status" value="1"/>
</dbReference>
<name>A0A1I0SV27_9SPHI</name>
<gene>
    <name evidence="3" type="ORF">SAMN04488511_103109</name>
</gene>
<evidence type="ECO:0000259" key="2">
    <source>
        <dbReference type="SMART" id="SM00854"/>
    </source>
</evidence>
<dbReference type="InterPro" id="IPR019079">
    <property type="entry name" value="Capsule_synth_CapA"/>
</dbReference>
<evidence type="ECO:0000313" key="3">
    <source>
        <dbReference type="EMBL" id="SFA42626.1"/>
    </source>
</evidence>
<dbReference type="PANTHER" id="PTHR33393">
    <property type="entry name" value="POLYGLUTAMINE SYNTHESIS ACCESSORY PROTEIN RV0574C-RELATED"/>
    <property type="match status" value="1"/>
</dbReference>
<comment type="similarity">
    <text evidence="1">Belongs to the CapA family.</text>
</comment>
<evidence type="ECO:0000256" key="1">
    <source>
        <dbReference type="ARBA" id="ARBA00005662"/>
    </source>
</evidence>
<dbReference type="AlphaFoldDB" id="A0A1I0SV27"/>
<dbReference type="Pfam" id="PF09587">
    <property type="entry name" value="PGA_cap"/>
    <property type="match status" value="1"/>
</dbReference>
<reference evidence="4" key="1">
    <citation type="submission" date="2016-10" db="EMBL/GenBank/DDBJ databases">
        <authorList>
            <person name="Varghese N."/>
            <person name="Submissions S."/>
        </authorList>
    </citation>
    <scope>NUCLEOTIDE SEQUENCE [LARGE SCALE GENOMIC DNA]</scope>
    <source>
        <strain evidence="4">DSM 18130</strain>
    </source>
</reference>
<dbReference type="EMBL" id="FOJM01000003">
    <property type="protein sequence ID" value="SFA42626.1"/>
    <property type="molecule type" value="Genomic_DNA"/>
</dbReference>
<sequence length="408" mass="45346">MEDFLFNLRFKNHSFPLSIVILNLFQDLLAIKAINKIASKTYLMKLINTLLTLPFVVIILISCTNNNAQVTIPVTRQDTLIRKIKDTISITAVGDIMLGSAFPNKTNLPPDDAVNSFQAVDGLLKGDIVFGNLEGCFLNSGHSNKCNGINPNNCYAFRMPERYAGIYKSAGFNVLSIANNHVGDFDTKGRKNTARILDSLQIHYAGQLNKPFEVFEKDSVKYAFCAFAPNENTVSINKIDSAKALVARLKQMADIVIVSFHGGGEGARFEHVPRKNEIFYKENRGNVYAFAHAVIDAGADVVLGHGPHVTRAVEVYKNKFIAYSLGNFCTYGMFSLKGNNGIAPLLQLKINAKGEFLYADVVSVKQDKINRLTLDDDHKAFKRIKELTDVDFIGHQLKFADNRISLKD</sequence>
<dbReference type="SUPFAM" id="SSF56300">
    <property type="entry name" value="Metallo-dependent phosphatases"/>
    <property type="match status" value="1"/>
</dbReference>
<dbReference type="STRING" id="332999.SAMN04488511_103109"/>
<dbReference type="InterPro" id="IPR029052">
    <property type="entry name" value="Metallo-depent_PP-like"/>
</dbReference>
<dbReference type="Proteomes" id="UP000198836">
    <property type="component" value="Unassembled WGS sequence"/>
</dbReference>
<organism evidence="3 4">
    <name type="scientific">Pedobacter suwonensis</name>
    <dbReference type="NCBI Taxonomy" id="332999"/>
    <lineage>
        <taxon>Bacteria</taxon>
        <taxon>Pseudomonadati</taxon>
        <taxon>Bacteroidota</taxon>
        <taxon>Sphingobacteriia</taxon>
        <taxon>Sphingobacteriales</taxon>
        <taxon>Sphingobacteriaceae</taxon>
        <taxon>Pedobacter</taxon>
    </lineage>
</organism>
<accession>A0A1I0SV27</accession>
<dbReference type="InterPro" id="IPR052169">
    <property type="entry name" value="CW_Biosynth-Accessory"/>
</dbReference>
<feature type="domain" description="Capsule synthesis protein CapA" evidence="2">
    <location>
        <begin position="89"/>
        <end position="332"/>
    </location>
</feature>
<evidence type="ECO:0000313" key="4">
    <source>
        <dbReference type="Proteomes" id="UP000198836"/>
    </source>
</evidence>